<keyword evidence="10" id="KW-0418">Kinase</keyword>
<keyword evidence="11" id="KW-0067">ATP-binding</keyword>
<dbReference type="Gene3D" id="3.30.470.20">
    <property type="entry name" value="ATP-grasp fold, B domain"/>
    <property type="match status" value="1"/>
</dbReference>
<evidence type="ECO:0000256" key="14">
    <source>
        <dbReference type="ARBA" id="ARBA00047700"/>
    </source>
</evidence>
<evidence type="ECO:0000256" key="4">
    <source>
        <dbReference type="ARBA" id="ARBA00007837"/>
    </source>
</evidence>
<keyword evidence="12" id="KW-0460">Magnesium</keyword>
<dbReference type="PANTHER" id="PTHR43030">
    <property type="entry name" value="PHOSPHOENOLPYRUVATE SYNTHASE"/>
    <property type="match status" value="1"/>
</dbReference>
<comment type="function">
    <text evidence="2">Catalyzes the phosphorylation of pyruvate to phosphoenolpyruvate.</text>
</comment>
<accession>A0ABT8YSW0</accession>
<dbReference type="InterPro" id="IPR006319">
    <property type="entry name" value="PEP_synth"/>
</dbReference>
<dbReference type="EC" id="2.7.9.2" evidence="5"/>
<gene>
    <name evidence="16" type="ORF">Q4481_20940</name>
</gene>
<evidence type="ECO:0000313" key="17">
    <source>
        <dbReference type="Proteomes" id="UP001174932"/>
    </source>
</evidence>
<reference evidence="16" key="1">
    <citation type="journal article" date="2015" name="Int. J. Syst. Evol. Microbiol.">
        <title>Rhizobium alvei sp. nov., isolated from a freshwater river.</title>
        <authorList>
            <person name="Sheu S.Y."/>
            <person name="Huang H.W."/>
            <person name="Young C.C."/>
            <person name="Chen W.M."/>
        </authorList>
    </citation>
    <scope>NUCLEOTIDE SEQUENCE</scope>
    <source>
        <strain evidence="16">TNR-22</strain>
    </source>
</reference>
<dbReference type="Proteomes" id="UP001174932">
    <property type="component" value="Unassembled WGS sequence"/>
</dbReference>
<evidence type="ECO:0000256" key="8">
    <source>
        <dbReference type="ARBA" id="ARBA00022723"/>
    </source>
</evidence>
<evidence type="ECO:0000259" key="15">
    <source>
        <dbReference type="Pfam" id="PF01326"/>
    </source>
</evidence>
<evidence type="ECO:0000256" key="11">
    <source>
        <dbReference type="ARBA" id="ARBA00022840"/>
    </source>
</evidence>
<dbReference type="InterPro" id="IPR013815">
    <property type="entry name" value="ATP_grasp_subdomain_1"/>
</dbReference>
<dbReference type="SUPFAM" id="SSF56059">
    <property type="entry name" value="Glutathione synthetase ATP-binding domain-like"/>
    <property type="match status" value="1"/>
</dbReference>
<evidence type="ECO:0000256" key="3">
    <source>
        <dbReference type="ARBA" id="ARBA00004742"/>
    </source>
</evidence>
<evidence type="ECO:0000256" key="12">
    <source>
        <dbReference type="ARBA" id="ARBA00022842"/>
    </source>
</evidence>
<comment type="caution">
    <text evidence="16">The sequence shown here is derived from an EMBL/GenBank/DDBJ whole genome shotgun (WGS) entry which is preliminary data.</text>
</comment>
<evidence type="ECO:0000256" key="6">
    <source>
        <dbReference type="ARBA" id="ARBA00021623"/>
    </source>
</evidence>
<proteinExistence type="inferred from homology"/>
<dbReference type="InterPro" id="IPR002192">
    <property type="entry name" value="PPDK_AMP/ATP-bd"/>
</dbReference>
<evidence type="ECO:0000256" key="7">
    <source>
        <dbReference type="ARBA" id="ARBA00022679"/>
    </source>
</evidence>
<evidence type="ECO:0000256" key="10">
    <source>
        <dbReference type="ARBA" id="ARBA00022777"/>
    </source>
</evidence>
<dbReference type="Gene3D" id="3.30.1490.20">
    <property type="entry name" value="ATP-grasp fold, A domain"/>
    <property type="match status" value="1"/>
</dbReference>
<keyword evidence="7" id="KW-0808">Transferase</keyword>
<feature type="domain" description="Pyruvate phosphate dikinase AMP/ATP-binding" evidence="15">
    <location>
        <begin position="23"/>
        <end position="342"/>
    </location>
</feature>
<reference evidence="16" key="2">
    <citation type="submission" date="2023-07" db="EMBL/GenBank/DDBJ databases">
        <authorList>
            <person name="Shen H."/>
        </authorList>
    </citation>
    <scope>NUCLEOTIDE SEQUENCE</scope>
    <source>
        <strain evidence="16">TNR-22</strain>
    </source>
</reference>
<organism evidence="16 17">
    <name type="scientific">Rhizobium alvei</name>
    <dbReference type="NCBI Taxonomy" id="1132659"/>
    <lineage>
        <taxon>Bacteria</taxon>
        <taxon>Pseudomonadati</taxon>
        <taxon>Pseudomonadota</taxon>
        <taxon>Alphaproteobacteria</taxon>
        <taxon>Hyphomicrobiales</taxon>
        <taxon>Rhizobiaceae</taxon>
        <taxon>Rhizobium/Agrobacterium group</taxon>
        <taxon>Rhizobium</taxon>
    </lineage>
</organism>
<dbReference type="RefSeq" id="WP_304378347.1">
    <property type="nucleotide sequence ID" value="NZ_JAUOZU010000017.1"/>
</dbReference>
<evidence type="ECO:0000256" key="13">
    <source>
        <dbReference type="ARBA" id="ARBA00033470"/>
    </source>
</evidence>
<keyword evidence="17" id="KW-1185">Reference proteome</keyword>
<evidence type="ECO:0000256" key="5">
    <source>
        <dbReference type="ARBA" id="ARBA00011996"/>
    </source>
</evidence>
<sequence length="360" mass="38830">MSTANHNHYILAFDQATEADHPRMGGKCASLARMIAAGVSVPSGFAVLTDAYGEFLETPGLRDDLAAMIASIDVDNVADEALKAAAIRERICSTPLPAHIETAIRAAYLEMSPDNDLPVAVRSSATAEDLPDASFAGQQDTYLWVTGADDVVTQVRACWASLFNARAISYRVKNKLGQLDVLMSVAVQKMVNAKAAGVAMTLDPINGDRTKIVIDSAFGLGEPVVSGEITPDNFVVEKVMMQVTKRRIVEKDHELVADRALRKTVDRVIEPERRTLPSLTDAQVIEVAQLAKSLERKMGCPQDVEWAIDADLPDGENLVALQSRPETVWSQKKAPSASKTYSMGIEGVLGTLLSPLTAKN</sequence>
<evidence type="ECO:0000256" key="1">
    <source>
        <dbReference type="ARBA" id="ARBA00001946"/>
    </source>
</evidence>
<comment type="cofactor">
    <cofactor evidence="1">
        <name>Mg(2+)</name>
        <dbReference type="ChEBI" id="CHEBI:18420"/>
    </cofactor>
</comment>
<evidence type="ECO:0000256" key="9">
    <source>
        <dbReference type="ARBA" id="ARBA00022741"/>
    </source>
</evidence>
<dbReference type="Pfam" id="PF01326">
    <property type="entry name" value="PPDK_N"/>
    <property type="match status" value="1"/>
</dbReference>
<comment type="pathway">
    <text evidence="3">Carbohydrate biosynthesis; gluconeogenesis.</text>
</comment>
<evidence type="ECO:0000313" key="16">
    <source>
        <dbReference type="EMBL" id="MDO6966427.1"/>
    </source>
</evidence>
<comment type="catalytic activity">
    <reaction evidence="14">
        <text>pyruvate + ATP + H2O = phosphoenolpyruvate + AMP + phosphate + 2 H(+)</text>
        <dbReference type="Rhea" id="RHEA:11364"/>
        <dbReference type="ChEBI" id="CHEBI:15361"/>
        <dbReference type="ChEBI" id="CHEBI:15377"/>
        <dbReference type="ChEBI" id="CHEBI:15378"/>
        <dbReference type="ChEBI" id="CHEBI:30616"/>
        <dbReference type="ChEBI" id="CHEBI:43474"/>
        <dbReference type="ChEBI" id="CHEBI:58702"/>
        <dbReference type="ChEBI" id="CHEBI:456215"/>
        <dbReference type="EC" id="2.7.9.2"/>
    </reaction>
</comment>
<dbReference type="EMBL" id="JAUOZU010000017">
    <property type="protein sequence ID" value="MDO6966427.1"/>
    <property type="molecule type" value="Genomic_DNA"/>
</dbReference>
<keyword evidence="9" id="KW-0547">Nucleotide-binding</keyword>
<comment type="similarity">
    <text evidence="4">Belongs to the PEP-utilizing enzyme family.</text>
</comment>
<keyword evidence="8" id="KW-0479">Metal-binding</keyword>
<evidence type="ECO:0000256" key="2">
    <source>
        <dbReference type="ARBA" id="ARBA00002988"/>
    </source>
</evidence>
<name>A0ABT8YSW0_9HYPH</name>
<protein>
    <recommendedName>
        <fullName evidence="6">Phosphoenolpyruvate synthase</fullName>
        <ecNumber evidence="5">2.7.9.2</ecNumber>
    </recommendedName>
    <alternativeName>
        <fullName evidence="13">Pyruvate, water dikinase</fullName>
    </alternativeName>
</protein>
<dbReference type="PANTHER" id="PTHR43030:SF1">
    <property type="entry name" value="PHOSPHOENOLPYRUVATE SYNTHASE"/>
    <property type="match status" value="1"/>
</dbReference>